<evidence type="ECO:0000313" key="2">
    <source>
        <dbReference type="Proteomes" id="UP000051841"/>
    </source>
</evidence>
<name>A0A0R2HGF8_9FIRM</name>
<comment type="caution">
    <text evidence="1">The sequence shown here is derived from an EMBL/GenBank/DDBJ whole genome shotgun (WGS) entry which is preliminary data.</text>
</comment>
<dbReference type="Gene3D" id="2.160.10.10">
    <property type="entry name" value="Hexapeptide repeat proteins"/>
    <property type="match status" value="1"/>
</dbReference>
<evidence type="ECO:0000313" key="1">
    <source>
        <dbReference type="EMBL" id="KRN50742.1"/>
    </source>
</evidence>
<proteinExistence type="predicted"/>
<organism evidence="1 2">
    <name type="scientific">Kandleria vitulina DSM 20405</name>
    <dbReference type="NCBI Taxonomy" id="1410657"/>
    <lineage>
        <taxon>Bacteria</taxon>
        <taxon>Bacillati</taxon>
        <taxon>Bacillota</taxon>
        <taxon>Erysipelotrichia</taxon>
        <taxon>Erysipelotrichales</taxon>
        <taxon>Coprobacillaceae</taxon>
        <taxon>Kandleria</taxon>
    </lineage>
</organism>
<reference evidence="1 2" key="1">
    <citation type="journal article" date="2015" name="Genome Announc.">
        <title>Expanding the biotechnology potential of lactobacilli through comparative genomics of 213 strains and associated genera.</title>
        <authorList>
            <person name="Sun Z."/>
            <person name="Harris H.M."/>
            <person name="McCann A."/>
            <person name="Guo C."/>
            <person name="Argimon S."/>
            <person name="Zhang W."/>
            <person name="Yang X."/>
            <person name="Jeffery I.B."/>
            <person name="Cooney J.C."/>
            <person name="Kagawa T.F."/>
            <person name="Liu W."/>
            <person name="Song Y."/>
            <person name="Salvetti E."/>
            <person name="Wrobel A."/>
            <person name="Rasinkangas P."/>
            <person name="Parkhill J."/>
            <person name="Rea M.C."/>
            <person name="O'Sullivan O."/>
            <person name="Ritari J."/>
            <person name="Douillard F.P."/>
            <person name="Paul Ross R."/>
            <person name="Yang R."/>
            <person name="Briner A.E."/>
            <person name="Felis G.E."/>
            <person name="de Vos W.M."/>
            <person name="Barrangou R."/>
            <person name="Klaenhammer T.R."/>
            <person name="Caufield P.W."/>
            <person name="Cui Y."/>
            <person name="Zhang H."/>
            <person name="O'Toole P.W."/>
        </authorList>
    </citation>
    <scope>NUCLEOTIDE SEQUENCE [LARGE SCALE GENOMIC DNA]</scope>
    <source>
        <strain evidence="1 2">DSM 20405</strain>
    </source>
</reference>
<dbReference type="EMBL" id="JQBL01000006">
    <property type="protein sequence ID" value="KRN50742.1"/>
    <property type="molecule type" value="Genomic_DNA"/>
</dbReference>
<dbReference type="InterPro" id="IPR011004">
    <property type="entry name" value="Trimer_LpxA-like_sf"/>
</dbReference>
<dbReference type="PATRIC" id="fig|1410657.5.peg.1882"/>
<accession>A0A0R2HGF8</accession>
<dbReference type="Proteomes" id="UP000051841">
    <property type="component" value="Unassembled WGS sequence"/>
</dbReference>
<dbReference type="AlphaFoldDB" id="A0A0R2HGF8"/>
<keyword evidence="2" id="KW-1185">Reference proteome</keyword>
<protein>
    <recommendedName>
        <fullName evidence="3">Serine acetyltransferase</fullName>
    </recommendedName>
</protein>
<dbReference type="PANTHER" id="PTHR42811">
    <property type="entry name" value="SERINE ACETYLTRANSFERASE"/>
    <property type="match status" value="1"/>
</dbReference>
<gene>
    <name evidence="1" type="ORF">IV49_GL001827</name>
</gene>
<evidence type="ECO:0008006" key="3">
    <source>
        <dbReference type="Google" id="ProtNLM"/>
    </source>
</evidence>
<dbReference type="SUPFAM" id="SSF51161">
    <property type="entry name" value="Trimeric LpxA-like enzymes"/>
    <property type="match status" value="1"/>
</dbReference>
<sequence>MINNKKELKEWLRYERNRYYINHSFLSIFLHLAGSEKHIIWAFQRRLRISEYYHNTHKPIRECISHLLLNHYRNKYGLRIGLNVCNKGLRIKHLGSILINGNARIGKDVTLHIHTAIVAKGNSDEVPIIGHRCVIGVGATIVGGIRLADGVMVGANALVCKDELHEDVTIVGNPARRIV</sequence>
<dbReference type="RefSeq" id="WP_051654364.1">
    <property type="nucleotide sequence ID" value="NZ_JNKN01000006.1"/>
</dbReference>